<dbReference type="Proteomes" id="UP001057455">
    <property type="component" value="Unassembled WGS sequence"/>
</dbReference>
<evidence type="ECO:0000313" key="1">
    <source>
        <dbReference type="EMBL" id="GFE55457.1"/>
    </source>
</evidence>
<keyword evidence="2" id="KW-1185">Reference proteome</keyword>
<accession>A0A9W5TEI3</accession>
<name>A0A9W5TEI3_BABOV</name>
<sequence length="128" mass="14783">MDFSPEEERVGIHSAVNLHTKRIIAAYYSIIECSQMESNRDCLMRTDIDNFQLKLHNDSLLHSCRNLHTISSDLVLNSLLHSTDPKLHDRLREETVVAEQLSQMRQKIADFESKLYAETLNANNANRN</sequence>
<dbReference type="OrthoDB" id="365254at2759"/>
<proteinExistence type="predicted"/>
<organism evidence="1 2">
    <name type="scientific">Babesia ovis</name>
    <dbReference type="NCBI Taxonomy" id="5869"/>
    <lineage>
        <taxon>Eukaryota</taxon>
        <taxon>Sar</taxon>
        <taxon>Alveolata</taxon>
        <taxon>Apicomplexa</taxon>
        <taxon>Aconoidasida</taxon>
        <taxon>Piroplasmida</taxon>
        <taxon>Babesiidae</taxon>
        <taxon>Babesia</taxon>
    </lineage>
</organism>
<evidence type="ECO:0000313" key="2">
    <source>
        <dbReference type="Proteomes" id="UP001057455"/>
    </source>
</evidence>
<protein>
    <submittedName>
        <fullName evidence="1">Uncharacterized protein</fullName>
    </submittedName>
</protein>
<gene>
    <name evidence="1" type="ORF">BaOVIS_028610</name>
</gene>
<dbReference type="AlphaFoldDB" id="A0A9W5TEI3"/>
<reference evidence="1" key="1">
    <citation type="submission" date="2019-12" db="EMBL/GenBank/DDBJ databases">
        <title>Genome sequence of Babesia ovis.</title>
        <authorList>
            <person name="Yamagishi J."/>
            <person name="Sevinc F."/>
            <person name="Xuan X."/>
        </authorList>
    </citation>
    <scope>NUCLEOTIDE SEQUENCE</scope>
    <source>
        <strain evidence="1">Selcuk</strain>
    </source>
</reference>
<dbReference type="EMBL" id="BLIY01000022">
    <property type="protein sequence ID" value="GFE55457.1"/>
    <property type="molecule type" value="Genomic_DNA"/>
</dbReference>
<comment type="caution">
    <text evidence="1">The sequence shown here is derived from an EMBL/GenBank/DDBJ whole genome shotgun (WGS) entry which is preliminary data.</text>
</comment>